<dbReference type="VEuPathDB" id="FungiDB:PV10_08333"/>
<dbReference type="InterPro" id="IPR045864">
    <property type="entry name" value="aa-tRNA-synth_II/BPL/LPL"/>
</dbReference>
<dbReference type="STRING" id="212818.A0A0D1Z1M2"/>
<dbReference type="Pfam" id="PF21948">
    <property type="entry name" value="LplA-B_cat"/>
    <property type="match status" value="1"/>
</dbReference>
<keyword evidence="7" id="KW-1185">Reference proteome</keyword>
<dbReference type="HOGENOM" id="CLU_022986_3_0_1"/>
<feature type="domain" description="BPL/LPL catalytic" evidence="5">
    <location>
        <begin position="99"/>
        <end position="324"/>
    </location>
</feature>
<dbReference type="InterPro" id="IPR004143">
    <property type="entry name" value="BPL_LPL_catalytic"/>
</dbReference>
<evidence type="ECO:0000256" key="1">
    <source>
        <dbReference type="ARBA" id="ARBA00003253"/>
    </source>
</evidence>
<dbReference type="SUPFAM" id="SSF55681">
    <property type="entry name" value="Class II aaRS and biotin synthetases"/>
    <property type="match status" value="1"/>
</dbReference>
<evidence type="ECO:0000256" key="3">
    <source>
        <dbReference type="ARBA" id="ARBA00008242"/>
    </source>
</evidence>
<dbReference type="GO" id="GO:0009249">
    <property type="term" value="P:protein lipoylation"/>
    <property type="evidence" value="ECO:0007669"/>
    <property type="project" value="InterPro"/>
</dbReference>
<dbReference type="OrthoDB" id="201621at2759"/>
<dbReference type="AlphaFoldDB" id="A0A0D1Z1M2"/>
<dbReference type="PANTHER" id="PTHR12561:SF3">
    <property type="entry name" value="LIPOYLTRANSFERASE 1, MITOCHONDRIAL"/>
    <property type="match status" value="1"/>
</dbReference>
<dbReference type="GO" id="GO:0005739">
    <property type="term" value="C:mitochondrion"/>
    <property type="evidence" value="ECO:0007669"/>
    <property type="project" value="TreeGrafter"/>
</dbReference>
<dbReference type="GeneID" id="27326178"/>
<dbReference type="CDD" id="cd16443">
    <property type="entry name" value="LplA"/>
    <property type="match status" value="1"/>
</dbReference>
<name>A0A0D1Z1M2_EXOME</name>
<reference evidence="6 7" key="1">
    <citation type="submission" date="2015-01" db="EMBL/GenBank/DDBJ databases">
        <title>The Genome Sequence of Exophiala mesophila CBS40295.</title>
        <authorList>
            <consortium name="The Broad Institute Genomics Platform"/>
            <person name="Cuomo C."/>
            <person name="de Hoog S."/>
            <person name="Gorbushina A."/>
            <person name="Stielow B."/>
            <person name="Teixiera M."/>
            <person name="Abouelleil A."/>
            <person name="Chapman S.B."/>
            <person name="Priest M."/>
            <person name="Young S.K."/>
            <person name="Wortman J."/>
            <person name="Nusbaum C."/>
            <person name="Birren B."/>
        </authorList>
    </citation>
    <scope>NUCLEOTIDE SEQUENCE [LARGE SCALE GENOMIC DNA]</scope>
    <source>
        <strain evidence="6 7">CBS 40295</strain>
    </source>
</reference>
<dbReference type="GO" id="GO:0017118">
    <property type="term" value="F:lipoyltransferase activity"/>
    <property type="evidence" value="ECO:0007669"/>
    <property type="project" value="TreeGrafter"/>
</dbReference>
<dbReference type="PANTHER" id="PTHR12561">
    <property type="entry name" value="LIPOATE-PROTEIN LIGASE"/>
    <property type="match status" value="1"/>
</dbReference>
<gene>
    <name evidence="6" type="ORF">PV10_08333</name>
</gene>
<protein>
    <recommendedName>
        <fullName evidence="4">Putative lipoate-protein ligase A</fullName>
    </recommendedName>
</protein>
<evidence type="ECO:0000256" key="4">
    <source>
        <dbReference type="ARBA" id="ARBA00015925"/>
    </source>
</evidence>
<evidence type="ECO:0000259" key="5">
    <source>
        <dbReference type="PROSITE" id="PS51733"/>
    </source>
</evidence>
<organism evidence="6 7">
    <name type="scientific">Exophiala mesophila</name>
    <name type="common">Black yeast-like fungus</name>
    <dbReference type="NCBI Taxonomy" id="212818"/>
    <lineage>
        <taxon>Eukaryota</taxon>
        <taxon>Fungi</taxon>
        <taxon>Dikarya</taxon>
        <taxon>Ascomycota</taxon>
        <taxon>Pezizomycotina</taxon>
        <taxon>Eurotiomycetes</taxon>
        <taxon>Chaetothyriomycetidae</taxon>
        <taxon>Chaetothyriales</taxon>
        <taxon>Herpotrichiellaceae</taxon>
        <taxon>Exophiala</taxon>
    </lineage>
</organism>
<sequence>MRTALGPRLRSQTCLRLRLPSPRSPLFPHQCVTAQQESLPNAPSLRAHCCYSTNTSAVQKWPLRDLRDISRKTPLIFHLTSDNPYYNLSIEHYILVNSDPASQILLFYTNRPCVVIGRNQNPWLETDLGRLKAGRRISKTDNVNKDSLDGPLDLVRRRSGGGTVFHDDGNLNYSVTVPNTAKSFTRSLHAEMVVRALSPLAARLGFTDLKVNDRNDIVMRSKESSPQTSASPTWLKVSGSAYKLTKGRALHHGTLLFSSPNLSKISSLLRGPGHDYIQAKGVESVRSKVGNLAWTDNLDQRAQTKQVITEAICTEFWDMYGLDSDQTRIPRQVGYNEIYLDGTEADERQNPDIAAGVAELSTREWTFDQTPKFDFTSPVVDGVQIMFHADRGGLLHRISLHRTNGDADVIVRALDKDELKRRLTEHPGPSHGNGNSDATLGHVSQFVQEAGRIRTVTNWKGLLNALFVDPAVDNVDIYIPEALIQRIEEIFPYISVGSEMK</sequence>
<evidence type="ECO:0000256" key="2">
    <source>
        <dbReference type="ARBA" id="ARBA00005085"/>
    </source>
</evidence>
<proteinExistence type="inferred from homology"/>
<evidence type="ECO:0000313" key="7">
    <source>
        <dbReference type="Proteomes" id="UP000054302"/>
    </source>
</evidence>
<dbReference type="PROSITE" id="PS51733">
    <property type="entry name" value="BPL_LPL_CATALYTIC"/>
    <property type="match status" value="1"/>
</dbReference>
<dbReference type="RefSeq" id="XP_016220246.1">
    <property type="nucleotide sequence ID" value="XM_016373335.1"/>
</dbReference>
<dbReference type="EMBL" id="KN847525">
    <property type="protein sequence ID" value="KIV88672.1"/>
    <property type="molecule type" value="Genomic_DNA"/>
</dbReference>
<dbReference type="Gene3D" id="3.30.930.10">
    <property type="entry name" value="Bira Bifunctional Protein, Domain 2"/>
    <property type="match status" value="1"/>
</dbReference>
<dbReference type="Proteomes" id="UP000054302">
    <property type="component" value="Unassembled WGS sequence"/>
</dbReference>
<comment type="pathway">
    <text evidence="2">Protein modification; protein lipoylation via exogenous pathway; protein N(6)-(lipoyl)lysine from lipoate: step 2/2.</text>
</comment>
<evidence type="ECO:0000313" key="6">
    <source>
        <dbReference type="EMBL" id="KIV88672.1"/>
    </source>
</evidence>
<accession>A0A0D1Z1M2</accession>
<dbReference type="OMA" id="EMATVET"/>
<dbReference type="InterPro" id="IPR004562">
    <property type="entry name" value="LipoylTrfase_LipoateP_Ligase"/>
</dbReference>
<comment type="similarity">
    <text evidence="3">Belongs to the LplA family.</text>
</comment>
<dbReference type="UniPathway" id="UPA00537">
    <property type="reaction ID" value="UER00595"/>
</dbReference>
<comment type="function">
    <text evidence="1">Catalyzes both the ATP-dependent activation of exogenously supplied lipoate to lipoyl-AMP and the transfer of the activated lipoyl onto the lipoyl domains of lipoate-dependent enzymes.</text>
</comment>